<proteinExistence type="predicted"/>
<keyword evidence="1" id="KW-1133">Transmembrane helix</keyword>
<evidence type="ECO:0000256" key="1">
    <source>
        <dbReference type="SAM" id="Phobius"/>
    </source>
</evidence>
<sequence>MALLGIVIGEFVTAQQGLGYVVMFGASLGETALVLAAITLLCGIGLMLHGAVPAAELAFARWYGEFA</sequence>
<feature type="transmembrane region" description="Helical" evidence="1">
    <location>
        <begin position="24"/>
        <end position="48"/>
    </location>
</feature>
<dbReference type="Proteomes" id="UP001523392">
    <property type="component" value="Unassembled WGS sequence"/>
</dbReference>
<evidence type="ECO:0000313" key="3">
    <source>
        <dbReference type="Proteomes" id="UP001523392"/>
    </source>
</evidence>
<reference evidence="2 3" key="1">
    <citation type="submission" date="2021-12" db="EMBL/GenBank/DDBJ databases">
        <title>Siccirubricoccus leaddurans sp. nov., a high concentration Zn2+ tolerance bacterium.</title>
        <authorList>
            <person name="Cao Y."/>
        </authorList>
    </citation>
    <scope>NUCLEOTIDE SEQUENCE [LARGE SCALE GENOMIC DNA]</scope>
    <source>
        <strain evidence="2 3">KC 17139</strain>
    </source>
</reference>
<accession>A0ABT1D7B5</accession>
<keyword evidence="3" id="KW-1185">Reference proteome</keyword>
<protein>
    <submittedName>
        <fullName evidence="2">Uncharacterized protein</fullName>
    </submittedName>
</protein>
<keyword evidence="1" id="KW-0812">Transmembrane</keyword>
<organism evidence="2 3">
    <name type="scientific">Siccirubricoccus soli</name>
    <dbReference type="NCBI Taxonomy" id="2899147"/>
    <lineage>
        <taxon>Bacteria</taxon>
        <taxon>Pseudomonadati</taxon>
        <taxon>Pseudomonadota</taxon>
        <taxon>Alphaproteobacteria</taxon>
        <taxon>Acetobacterales</taxon>
        <taxon>Roseomonadaceae</taxon>
        <taxon>Siccirubricoccus</taxon>
    </lineage>
</organism>
<name>A0ABT1D7B5_9PROT</name>
<keyword evidence="1" id="KW-0472">Membrane</keyword>
<comment type="caution">
    <text evidence="2">The sequence shown here is derived from an EMBL/GenBank/DDBJ whole genome shotgun (WGS) entry which is preliminary data.</text>
</comment>
<evidence type="ECO:0000313" key="2">
    <source>
        <dbReference type="EMBL" id="MCO6417813.1"/>
    </source>
</evidence>
<dbReference type="EMBL" id="JAFIRR010000104">
    <property type="protein sequence ID" value="MCO6417813.1"/>
    <property type="molecule type" value="Genomic_DNA"/>
</dbReference>
<gene>
    <name evidence="2" type="ORF">JYK14_16820</name>
</gene>